<dbReference type="Proteomes" id="UP000831701">
    <property type="component" value="Chromosome 4"/>
</dbReference>
<feature type="non-terminal residue" evidence="1">
    <location>
        <position position="1"/>
    </location>
</feature>
<protein>
    <submittedName>
        <fullName evidence="1">Uncharacterized protein</fullName>
    </submittedName>
</protein>
<organism evidence="1 2">
    <name type="scientific">Scortum barcoo</name>
    <name type="common">barcoo grunter</name>
    <dbReference type="NCBI Taxonomy" id="214431"/>
    <lineage>
        <taxon>Eukaryota</taxon>
        <taxon>Metazoa</taxon>
        <taxon>Chordata</taxon>
        <taxon>Craniata</taxon>
        <taxon>Vertebrata</taxon>
        <taxon>Euteleostomi</taxon>
        <taxon>Actinopterygii</taxon>
        <taxon>Neopterygii</taxon>
        <taxon>Teleostei</taxon>
        <taxon>Neoteleostei</taxon>
        <taxon>Acanthomorphata</taxon>
        <taxon>Eupercaria</taxon>
        <taxon>Centrarchiformes</taxon>
        <taxon>Terapontoidei</taxon>
        <taxon>Terapontidae</taxon>
        <taxon>Scortum</taxon>
    </lineage>
</organism>
<name>A0ACB8X134_9TELE</name>
<evidence type="ECO:0000313" key="2">
    <source>
        <dbReference type="Proteomes" id="UP000831701"/>
    </source>
</evidence>
<accession>A0ACB8X134</accession>
<gene>
    <name evidence="1" type="ORF">L3Q82_021959</name>
</gene>
<proteinExistence type="predicted"/>
<sequence length="96" mass="10685">IYGLCNCILDFLKQRQTVTFTPQGCMLSPLLFTLMTHSCSTKYVSNHIIKFVDNKAQRSRAGHGTALPEQEGTASLPPPLLSEESPHPVHLLQENH</sequence>
<evidence type="ECO:0000313" key="1">
    <source>
        <dbReference type="EMBL" id="KAI3373681.1"/>
    </source>
</evidence>
<dbReference type="EMBL" id="CM041534">
    <property type="protein sequence ID" value="KAI3373681.1"/>
    <property type="molecule type" value="Genomic_DNA"/>
</dbReference>
<reference evidence="1" key="1">
    <citation type="submission" date="2022-04" db="EMBL/GenBank/DDBJ databases">
        <title>Jade perch genome.</title>
        <authorList>
            <person name="Chao B."/>
        </authorList>
    </citation>
    <scope>NUCLEOTIDE SEQUENCE</scope>
    <source>
        <strain evidence="1">CB-2022</strain>
    </source>
</reference>
<keyword evidence="2" id="KW-1185">Reference proteome</keyword>
<comment type="caution">
    <text evidence="1">The sequence shown here is derived from an EMBL/GenBank/DDBJ whole genome shotgun (WGS) entry which is preliminary data.</text>
</comment>